<dbReference type="InterPro" id="IPR020578">
    <property type="entry name" value="Aminotrans_V_PyrdxlP_BS"/>
</dbReference>
<keyword evidence="6" id="KW-0808">Transferase</keyword>
<dbReference type="EMBL" id="JAUOPB010000010">
    <property type="protein sequence ID" value="MDO6423656.1"/>
    <property type="molecule type" value="Genomic_DNA"/>
</dbReference>
<comment type="similarity">
    <text evidence="3">Belongs to the class-V pyridoxal-phosphate-dependent aminotransferase family.</text>
</comment>
<evidence type="ECO:0000256" key="4">
    <source>
        <dbReference type="RuleBase" id="RU004504"/>
    </source>
</evidence>
<dbReference type="InterPro" id="IPR015421">
    <property type="entry name" value="PyrdxlP-dep_Trfase_major"/>
</dbReference>
<dbReference type="InterPro" id="IPR015422">
    <property type="entry name" value="PyrdxlP-dep_Trfase_small"/>
</dbReference>
<dbReference type="Gene3D" id="3.40.640.10">
    <property type="entry name" value="Type I PLP-dependent aspartate aminotransferase-like (Major domain)"/>
    <property type="match status" value="1"/>
</dbReference>
<dbReference type="PANTHER" id="PTHR43586">
    <property type="entry name" value="CYSTEINE DESULFURASE"/>
    <property type="match status" value="1"/>
</dbReference>
<dbReference type="AlphaFoldDB" id="A0AAW7XAN8"/>
<protein>
    <submittedName>
        <fullName evidence="6">Aminotransferase class V-fold PLP-dependent enzyme</fullName>
    </submittedName>
</protein>
<evidence type="ECO:0000259" key="5">
    <source>
        <dbReference type="Pfam" id="PF00266"/>
    </source>
</evidence>
<feature type="domain" description="Aminotransferase class V" evidence="5">
    <location>
        <begin position="23"/>
        <end position="402"/>
    </location>
</feature>
<evidence type="ECO:0000313" key="7">
    <source>
        <dbReference type="Proteomes" id="UP001169760"/>
    </source>
</evidence>
<dbReference type="InterPro" id="IPR015424">
    <property type="entry name" value="PyrdxlP-dep_Trfase"/>
</dbReference>
<reference evidence="6" key="1">
    <citation type="submission" date="2023-07" db="EMBL/GenBank/DDBJ databases">
        <title>Genome content predicts the carbon catabolic preferences of heterotrophic bacteria.</title>
        <authorList>
            <person name="Gralka M."/>
        </authorList>
    </citation>
    <scope>NUCLEOTIDE SEQUENCE</scope>
    <source>
        <strain evidence="6">I3M17_2</strain>
    </source>
</reference>
<accession>A0AAW7XAN8</accession>
<dbReference type="PROSITE" id="PS00595">
    <property type="entry name" value="AA_TRANSFER_CLASS_5"/>
    <property type="match status" value="1"/>
</dbReference>
<keyword evidence="6" id="KW-0032">Aminotransferase</keyword>
<dbReference type="GO" id="GO:0008483">
    <property type="term" value="F:transaminase activity"/>
    <property type="evidence" value="ECO:0007669"/>
    <property type="project" value="UniProtKB-KW"/>
</dbReference>
<dbReference type="InterPro" id="IPR000192">
    <property type="entry name" value="Aminotrans_V_dom"/>
</dbReference>
<organism evidence="6 7">
    <name type="scientific">Saccharophagus degradans</name>
    <dbReference type="NCBI Taxonomy" id="86304"/>
    <lineage>
        <taxon>Bacteria</taxon>
        <taxon>Pseudomonadati</taxon>
        <taxon>Pseudomonadota</taxon>
        <taxon>Gammaproteobacteria</taxon>
        <taxon>Cellvibrionales</taxon>
        <taxon>Cellvibrionaceae</taxon>
        <taxon>Saccharophagus</taxon>
    </lineage>
</organism>
<name>A0AAW7XAN8_9GAMM</name>
<comment type="caution">
    <text evidence="6">The sequence shown here is derived from an EMBL/GenBank/DDBJ whole genome shotgun (WGS) entry which is preliminary data.</text>
</comment>
<gene>
    <name evidence="6" type="ORF">Q4521_14330</name>
</gene>
<evidence type="ECO:0000256" key="3">
    <source>
        <dbReference type="RuleBase" id="RU004075"/>
    </source>
</evidence>
<evidence type="ECO:0000313" key="6">
    <source>
        <dbReference type="EMBL" id="MDO6423656.1"/>
    </source>
</evidence>
<dbReference type="Pfam" id="PF00266">
    <property type="entry name" value="Aminotran_5"/>
    <property type="match status" value="1"/>
</dbReference>
<evidence type="ECO:0000256" key="1">
    <source>
        <dbReference type="ARBA" id="ARBA00001933"/>
    </source>
</evidence>
<dbReference type="Proteomes" id="UP001169760">
    <property type="component" value="Unassembled WGS sequence"/>
</dbReference>
<dbReference type="Gene3D" id="3.90.1150.10">
    <property type="entry name" value="Aspartate Aminotransferase, domain 1"/>
    <property type="match status" value="1"/>
</dbReference>
<dbReference type="SUPFAM" id="SSF53383">
    <property type="entry name" value="PLP-dependent transferases"/>
    <property type="match status" value="1"/>
</dbReference>
<sequence>MHSSKQDNWLSLREDIPVCTNSVYLNSAGASPTHSATHNAMVAHLQLERELGGYQAAIKAMPAIEAFYTNIGTLINAQPHEISYCENATRAWQMAFYALNLTKGDRIITHISEYSSNLIAMQHRAERDGIIIDMAPSLADGTIDTAGLEQLITPRTKFIAITHIAMHLGMVNPVDTIGEIANRHNLIFMLDACQSLGQRVINVENIGCHILSATGRKFLRGPRGTGLLYVNASILPTLQPAFIDNLSATWQADGSFCLSQNNTRFESWERNISGMLGLAKAVEILNQIGPHGVQARVSELASYAVTSLTGSLFTTFESAYESTDKTPRDTASDKLSGIITLKLEHTINPFDIAQQLEQQGVRLSVIKRQQAFPYFRFRHVKQEGIIRIGLHYFNTHADIDFLNTQLQAIAPST</sequence>
<dbReference type="PANTHER" id="PTHR43586:SF24">
    <property type="entry name" value="BLR4730 PROTEIN"/>
    <property type="match status" value="1"/>
</dbReference>
<proteinExistence type="inferred from homology"/>
<comment type="cofactor">
    <cofactor evidence="1 4">
        <name>pyridoxal 5'-phosphate</name>
        <dbReference type="ChEBI" id="CHEBI:597326"/>
    </cofactor>
</comment>
<dbReference type="RefSeq" id="WP_303493253.1">
    <property type="nucleotide sequence ID" value="NZ_JAUOPB010000010.1"/>
</dbReference>
<evidence type="ECO:0000256" key="2">
    <source>
        <dbReference type="ARBA" id="ARBA00022898"/>
    </source>
</evidence>
<keyword evidence="2" id="KW-0663">Pyridoxal phosphate</keyword>